<protein>
    <submittedName>
        <fullName evidence="1">Uncharacterized protein</fullName>
    </submittedName>
</protein>
<name>A0A875RZK0_EENNA</name>
<dbReference type="OrthoDB" id="3992389at2759"/>
<dbReference type="AlphaFoldDB" id="A0A875RZK0"/>
<evidence type="ECO:0000313" key="1">
    <source>
        <dbReference type="EMBL" id="QPG74961.1"/>
    </source>
</evidence>
<keyword evidence="2" id="KW-1185">Reference proteome</keyword>
<dbReference type="KEGG" id="bnn:FOA43_002300"/>
<dbReference type="RefSeq" id="XP_038778526.1">
    <property type="nucleotide sequence ID" value="XM_038922598.1"/>
</dbReference>
<evidence type="ECO:0000313" key="2">
    <source>
        <dbReference type="Proteomes" id="UP000662931"/>
    </source>
</evidence>
<reference evidence="1" key="1">
    <citation type="submission" date="2020-10" db="EMBL/GenBank/DDBJ databases">
        <authorList>
            <person name="Roach M.J.R."/>
        </authorList>
    </citation>
    <scope>NUCLEOTIDE SEQUENCE</scope>
    <source>
        <strain evidence="1">CBS 1945</strain>
    </source>
</reference>
<organism evidence="1 2">
    <name type="scientific">Eeniella nana</name>
    <name type="common">Yeast</name>
    <name type="synonym">Brettanomyces nanus</name>
    <dbReference type="NCBI Taxonomy" id="13502"/>
    <lineage>
        <taxon>Eukaryota</taxon>
        <taxon>Fungi</taxon>
        <taxon>Dikarya</taxon>
        <taxon>Ascomycota</taxon>
        <taxon>Saccharomycotina</taxon>
        <taxon>Pichiomycetes</taxon>
        <taxon>Pichiales</taxon>
        <taxon>Pichiaceae</taxon>
        <taxon>Brettanomyces</taxon>
    </lineage>
</organism>
<dbReference type="GeneID" id="62195701"/>
<proteinExistence type="predicted"/>
<sequence>MVVESGQYDMRNECFHWKSISTGIEEKYHPDIYADNVKTLGISSKVDFVIIGAYEMTKLKVFSREVAESEFCTSDTIFLVDCTIAAGLEEEINIANCFATYFDLSTKEVKRGSTVILQYENGTTVAIGSSFLKKELNQQENILKRIIEGEGVLGANLKKLKELLKLQYIQTVHLIPPDRTPSVGSYCWKQVIPLINFQVLWIIYSSIDDKILNGVFKELVTIARSVGALEFPKPTDEGKMILQLQSMVEKYNKKTNSKYQMMNIQGSQLCNTTTDLYAEGNQEIPDAIYNFENGNGTMIRFVLSHLLFLSSKHKVKTPYLECIQSFYLKIERLKAESSFNWIRKKSTIVPVISAHPLQSSCQYPQTANNTMIGRQGWNQASAGLVSIHPRFHNDDLNSSGSSIGGKSNNTPSVQQVKNSLYGKTSASSFESYEDIARNQKSLFESANVKNLMHDTTSRYGEVDTLSQIERFVRIARRGPRVSVSSASAASTSDAVSSKIEEDASIYYSDMEE</sequence>
<dbReference type="EMBL" id="CP064813">
    <property type="protein sequence ID" value="QPG74961.1"/>
    <property type="molecule type" value="Genomic_DNA"/>
</dbReference>
<gene>
    <name evidence="1" type="ORF">FOA43_002300</name>
</gene>
<dbReference type="Proteomes" id="UP000662931">
    <property type="component" value="Chromosome 2"/>
</dbReference>
<accession>A0A875RZK0</accession>